<protein>
    <recommendedName>
        <fullName evidence="5">Lipoprotein</fullName>
    </recommendedName>
</protein>
<dbReference type="RefSeq" id="WP_263821853.1">
    <property type="nucleotide sequence ID" value="NZ_JAOXHL010000002.1"/>
</dbReference>
<dbReference type="Proteomes" id="UP001208245">
    <property type="component" value="Unassembled WGS sequence"/>
</dbReference>
<proteinExistence type="predicted"/>
<feature type="chain" id="PRO_5046468005" description="Lipoprotein" evidence="2">
    <location>
        <begin position="23"/>
        <end position="341"/>
    </location>
</feature>
<evidence type="ECO:0000313" key="4">
    <source>
        <dbReference type="Proteomes" id="UP001208245"/>
    </source>
</evidence>
<keyword evidence="2" id="KW-0732">Signal</keyword>
<dbReference type="EMBL" id="JAOXHL010000002">
    <property type="protein sequence ID" value="MCV3728536.1"/>
    <property type="molecule type" value="Genomic_DNA"/>
</dbReference>
<dbReference type="NCBIfam" id="NF045726">
    <property type="entry name" value="XXplasma_LP"/>
    <property type="match status" value="1"/>
</dbReference>
<accession>A0ABT3BMT6</accession>
<feature type="compositionally biased region" description="Acidic residues" evidence="1">
    <location>
        <begin position="323"/>
        <end position="332"/>
    </location>
</feature>
<reference evidence="3 4" key="1">
    <citation type="journal article" date="2020" name="Int. J. Syst. Evol. Microbiol.">
        <title>Ureaplasma miroungigenitalium sp. nov. isolated from northern elephant seals (Mirounga angustirostris) and Ureaplasma zalophigenitalium sp. nov. isolated from California sea lions (Zalophus californianus).</title>
        <authorList>
            <person name="Volokhov D.V."/>
            <person name="Gulland F.M."/>
            <person name="Gao Y."/>
            <person name="Chizhikov V.E."/>
        </authorList>
    </citation>
    <scope>NUCLEOTIDE SEQUENCE [LARGE SCALE GENOMIC DNA]</scope>
    <source>
        <strain evidence="3 4">ES3182-GEN</strain>
    </source>
</reference>
<evidence type="ECO:0000256" key="1">
    <source>
        <dbReference type="SAM" id="MobiDB-lite"/>
    </source>
</evidence>
<feature type="region of interest" description="Disordered" evidence="1">
    <location>
        <begin position="314"/>
        <end position="341"/>
    </location>
</feature>
<evidence type="ECO:0000313" key="3">
    <source>
        <dbReference type="EMBL" id="MCV3728536.1"/>
    </source>
</evidence>
<comment type="caution">
    <text evidence="3">The sequence shown here is derived from an EMBL/GenBank/DDBJ whole genome shotgun (WGS) entry which is preliminary data.</text>
</comment>
<name>A0ABT3BMT6_9BACT</name>
<keyword evidence="4" id="KW-1185">Reference proteome</keyword>
<feature type="signal peptide" evidence="2">
    <location>
        <begin position="1"/>
        <end position="22"/>
    </location>
</feature>
<evidence type="ECO:0000256" key="2">
    <source>
        <dbReference type="SAM" id="SignalP"/>
    </source>
</evidence>
<gene>
    <name evidence="3" type="ORF">OF376_02000</name>
</gene>
<dbReference type="InterPro" id="IPR054816">
    <property type="entry name" value="Lipoprotein_mollicutes-type_CS"/>
</dbReference>
<sequence>MKKLNKKLLLSSLGLVATSALIASIAASCSKTEDKKVDLAKVSSKVKVEYKDAKDLTFDSVTDEKLVAANFTITVPETVNLTFKSAVKDAQNTKITVTYTLTDKKDSANKKDFTFEILKSVFKKETPVIPEKLDLESVKTEVKVEYKDAKDVTFDSVTEDKLVAANFIITAPDTVNVTFKSAVKDAQNTKITVTYTLTDKKDSANKKDFTFEILKSVFKKETPVIHEKLNLDSVKSQVTVSYLNAKTVFFNDLDETKLKESNFQITPLDKVTTTFKSAIKDQEKITVTYTLVDKKDSTNTKDFTFEILKSEFKQPTDQSASNEETDPVDSPEEPASTAAQK</sequence>
<organism evidence="3 4">
    <name type="scientific">Ureaplasma miroungigenitalium</name>
    <dbReference type="NCBI Taxonomy" id="1042321"/>
    <lineage>
        <taxon>Bacteria</taxon>
        <taxon>Bacillati</taxon>
        <taxon>Mycoplasmatota</taxon>
        <taxon>Mycoplasmoidales</taxon>
        <taxon>Mycoplasmoidaceae</taxon>
        <taxon>Ureaplasma</taxon>
    </lineage>
</organism>
<evidence type="ECO:0008006" key="5">
    <source>
        <dbReference type="Google" id="ProtNLM"/>
    </source>
</evidence>
<dbReference type="PROSITE" id="PS51257">
    <property type="entry name" value="PROKAR_LIPOPROTEIN"/>
    <property type="match status" value="1"/>
</dbReference>